<dbReference type="Proteomes" id="UP000542125">
    <property type="component" value="Unassembled WGS sequence"/>
</dbReference>
<dbReference type="AlphaFoldDB" id="A0A7Y9J071"/>
<protein>
    <submittedName>
        <fullName evidence="2">Uncharacterized protein</fullName>
    </submittedName>
</protein>
<keyword evidence="3" id="KW-1185">Reference proteome</keyword>
<dbReference type="EMBL" id="JACBYR010000002">
    <property type="protein sequence ID" value="NYE85628.1"/>
    <property type="molecule type" value="Genomic_DNA"/>
</dbReference>
<sequence>MTEKTASHPAPAATATPLPPLNQRNVRPTAQVSPRVPQRTPAPVRRGAAADATASSKPRKGPPK</sequence>
<accession>A0A7Y9J071</accession>
<name>A0A7Y9J071_9BURK</name>
<proteinExistence type="predicted"/>
<evidence type="ECO:0000256" key="1">
    <source>
        <dbReference type="SAM" id="MobiDB-lite"/>
    </source>
</evidence>
<evidence type="ECO:0000313" key="3">
    <source>
        <dbReference type="Proteomes" id="UP000542125"/>
    </source>
</evidence>
<organism evidence="2 3">
    <name type="scientific">Pigmentiphaga litoralis</name>
    <dbReference type="NCBI Taxonomy" id="516702"/>
    <lineage>
        <taxon>Bacteria</taxon>
        <taxon>Pseudomonadati</taxon>
        <taxon>Pseudomonadota</taxon>
        <taxon>Betaproteobacteria</taxon>
        <taxon>Burkholderiales</taxon>
        <taxon>Alcaligenaceae</taxon>
        <taxon>Pigmentiphaga</taxon>
    </lineage>
</organism>
<feature type="compositionally biased region" description="Polar residues" evidence="1">
    <location>
        <begin position="22"/>
        <end position="32"/>
    </location>
</feature>
<comment type="caution">
    <text evidence="2">The sequence shown here is derived from an EMBL/GenBank/DDBJ whole genome shotgun (WGS) entry which is preliminary data.</text>
</comment>
<reference evidence="2 3" key="1">
    <citation type="submission" date="2020-07" db="EMBL/GenBank/DDBJ databases">
        <title>Genomic Encyclopedia of Type Strains, Phase IV (KMG-V): Genome sequencing to study the core and pangenomes of soil and plant-associated prokaryotes.</title>
        <authorList>
            <person name="Whitman W."/>
        </authorList>
    </citation>
    <scope>NUCLEOTIDE SEQUENCE [LARGE SCALE GENOMIC DNA]</scope>
    <source>
        <strain evidence="2 3">SAS40</strain>
    </source>
</reference>
<gene>
    <name evidence="2" type="ORF">FHW18_004935</name>
</gene>
<feature type="region of interest" description="Disordered" evidence="1">
    <location>
        <begin position="1"/>
        <end position="64"/>
    </location>
</feature>
<evidence type="ECO:0000313" key="2">
    <source>
        <dbReference type="EMBL" id="NYE85628.1"/>
    </source>
</evidence>